<reference evidence="2" key="1">
    <citation type="submission" date="2024-03" db="EMBL/GenBank/DDBJ databases">
        <title>Chitinophaga horti sp. nov., isolated from garden soil.</title>
        <authorList>
            <person name="Lee D.S."/>
            <person name="Han D.M."/>
            <person name="Baek J.H."/>
            <person name="Choi D.G."/>
            <person name="Jeon J.H."/>
            <person name="Jeon C.O."/>
        </authorList>
    </citation>
    <scope>NUCLEOTIDE SEQUENCE [LARGE SCALE GENOMIC DNA]</scope>
    <source>
        <strain evidence="2">GPA1</strain>
    </source>
</reference>
<dbReference type="RefSeq" id="WP_341836422.1">
    <property type="nucleotide sequence ID" value="NZ_CP149822.1"/>
</dbReference>
<sequence>MNFVKMVALVHQHQRERDGQGRVIAVVSDLAAAVDIMFDSIVLKVDELDGSLRQFYEQLKSFVGEDRREREFTRFDIRDRLRMGKSQQCLYLSRLVELGYLQQYGHINRGFRYRIAYWDAYALLREQLKSDLQSQLATLEYGQRPEVAGRQTGRQDVPLAREKV</sequence>
<name>A0ABZ2YQ57_9BACT</name>
<protein>
    <submittedName>
        <fullName evidence="1">Uncharacterized protein</fullName>
    </submittedName>
</protein>
<proteinExistence type="predicted"/>
<organism evidence="1 2">
    <name type="scientific">Chitinophaga pollutisoli</name>
    <dbReference type="NCBI Taxonomy" id="3133966"/>
    <lineage>
        <taxon>Bacteria</taxon>
        <taxon>Pseudomonadati</taxon>
        <taxon>Bacteroidota</taxon>
        <taxon>Chitinophagia</taxon>
        <taxon>Chitinophagales</taxon>
        <taxon>Chitinophagaceae</taxon>
        <taxon>Chitinophaga</taxon>
    </lineage>
</organism>
<gene>
    <name evidence="1" type="ORF">WJU16_00790</name>
</gene>
<evidence type="ECO:0000313" key="2">
    <source>
        <dbReference type="Proteomes" id="UP001485459"/>
    </source>
</evidence>
<accession>A0ABZ2YQ57</accession>
<dbReference type="EMBL" id="CP149822">
    <property type="protein sequence ID" value="WZN41573.1"/>
    <property type="molecule type" value="Genomic_DNA"/>
</dbReference>
<keyword evidence="2" id="KW-1185">Reference proteome</keyword>
<dbReference type="Proteomes" id="UP001485459">
    <property type="component" value="Chromosome"/>
</dbReference>
<evidence type="ECO:0000313" key="1">
    <source>
        <dbReference type="EMBL" id="WZN41573.1"/>
    </source>
</evidence>